<dbReference type="Pfam" id="PF02788">
    <property type="entry name" value="RuBisCO_large_N"/>
    <property type="match status" value="1"/>
</dbReference>
<comment type="cofactor">
    <cofactor evidence="6">
        <name>Mg(2+)</name>
        <dbReference type="ChEBI" id="CHEBI:18420"/>
    </cofactor>
    <text evidence="6">Binds 1 Mg(2+) ion per subunit.</text>
</comment>
<dbReference type="PANTHER" id="PTHR42704:SF17">
    <property type="entry name" value="RIBULOSE BISPHOSPHATE CARBOXYLASE LARGE CHAIN"/>
    <property type="match status" value="1"/>
</dbReference>
<organism evidence="9 10">
    <name type="scientific">Methanohalarchaeum thermophilum</name>
    <dbReference type="NCBI Taxonomy" id="1903181"/>
    <lineage>
        <taxon>Archaea</taxon>
        <taxon>Methanobacteriati</taxon>
        <taxon>Methanobacteriota</taxon>
        <taxon>Methanonatronarchaeia</taxon>
        <taxon>Methanonatronarchaeales</taxon>
        <taxon>Methanonatronarchaeaceae</taxon>
        <taxon>Candidatus Methanohalarchaeum</taxon>
    </lineage>
</organism>
<dbReference type="STRING" id="1903181.BTN85_1836"/>
<comment type="catalytic activity">
    <reaction evidence="6">
        <text>2 (2R)-3-phosphoglycerate + 2 H(+) = D-ribulose 1,5-bisphosphate + CO2 + H2O</text>
        <dbReference type="Rhea" id="RHEA:23124"/>
        <dbReference type="ChEBI" id="CHEBI:15377"/>
        <dbReference type="ChEBI" id="CHEBI:15378"/>
        <dbReference type="ChEBI" id="CHEBI:16526"/>
        <dbReference type="ChEBI" id="CHEBI:57870"/>
        <dbReference type="ChEBI" id="CHEBI:58272"/>
        <dbReference type="EC" id="4.1.1.39"/>
    </reaction>
</comment>
<comment type="caution">
    <text evidence="9">The sequence shown here is derived from an EMBL/GenBank/DDBJ whole genome shotgun (WGS) entry which is preliminary data.</text>
</comment>
<proteinExistence type="inferred from homology"/>
<evidence type="ECO:0000259" key="7">
    <source>
        <dbReference type="Pfam" id="PF00016"/>
    </source>
</evidence>
<dbReference type="GO" id="GO:0016491">
    <property type="term" value="F:oxidoreductase activity"/>
    <property type="evidence" value="ECO:0007669"/>
    <property type="project" value="UniProtKB-KW"/>
</dbReference>
<dbReference type="InterPro" id="IPR033966">
    <property type="entry name" value="RuBisCO"/>
</dbReference>
<evidence type="ECO:0000256" key="1">
    <source>
        <dbReference type="ARBA" id="ARBA00022723"/>
    </source>
</evidence>
<protein>
    <recommendedName>
        <fullName evidence="6">Ribulose bisphosphate carboxylase</fullName>
        <shortName evidence="6">RuBisCO</shortName>
        <ecNumber evidence="6">4.1.1.39</ecNumber>
    </recommendedName>
</protein>
<dbReference type="InterPro" id="IPR017712">
    <property type="entry name" value="RuBisCO_III"/>
</dbReference>
<dbReference type="AlphaFoldDB" id="A0A1Q6DS44"/>
<evidence type="ECO:0000313" key="10">
    <source>
        <dbReference type="Proteomes" id="UP000185744"/>
    </source>
</evidence>
<comment type="catalytic activity">
    <reaction evidence="6">
        <text>D-ribulose 1,5-bisphosphate + O2 = 2-phosphoglycolate + (2R)-3-phosphoglycerate + 2 H(+)</text>
        <dbReference type="Rhea" id="RHEA:36631"/>
        <dbReference type="ChEBI" id="CHEBI:15378"/>
        <dbReference type="ChEBI" id="CHEBI:15379"/>
        <dbReference type="ChEBI" id="CHEBI:57870"/>
        <dbReference type="ChEBI" id="CHEBI:58033"/>
        <dbReference type="ChEBI" id="CHEBI:58272"/>
    </reaction>
</comment>
<evidence type="ECO:0000313" key="9">
    <source>
        <dbReference type="EMBL" id="OKY77189.1"/>
    </source>
</evidence>
<feature type="active site" description="Proton acceptor" evidence="6">
    <location>
        <position position="154"/>
    </location>
</feature>
<dbReference type="InterPro" id="IPR036376">
    <property type="entry name" value="RuBisCO_lsu_C_sf"/>
</dbReference>
<feature type="binding site" evidence="6">
    <location>
        <position position="182"/>
    </location>
    <ligand>
        <name>Mg(2+)</name>
        <dbReference type="ChEBI" id="CHEBI:18420"/>
    </ligand>
</feature>
<name>A0A1Q6DS44_METT1</name>
<dbReference type="Gene3D" id="3.30.70.150">
    <property type="entry name" value="RuBisCO large subunit, N-terminal domain"/>
    <property type="match status" value="1"/>
</dbReference>
<keyword evidence="4 6" id="KW-0456">Lyase</keyword>
<feature type="binding site" evidence="6">
    <location>
        <position position="307"/>
    </location>
    <ligand>
        <name>substrate</name>
    </ligand>
</feature>
<dbReference type="GO" id="GO:0016984">
    <property type="term" value="F:ribulose-bisphosphate carboxylase activity"/>
    <property type="evidence" value="ECO:0007669"/>
    <property type="project" value="UniProtKB-UniRule"/>
</dbReference>
<dbReference type="Pfam" id="PF00016">
    <property type="entry name" value="RuBisCO_large"/>
    <property type="match status" value="1"/>
</dbReference>
<dbReference type="GO" id="GO:0000287">
    <property type="term" value="F:magnesium ion binding"/>
    <property type="evidence" value="ECO:0007669"/>
    <property type="project" value="UniProtKB-UniRule"/>
</dbReference>
<comment type="miscellaneous">
    <text evidence="6">Because the Archaea possessing a type III RuBisCO are all anaerobic, it is most likely that only the carboxylase activity of RuBisCO, and not the competitive oxygenase activity (by which RuBP reacts with O(2) to form one molecule of 3-phosphoglycerate and one molecule of 2-phosphoglycolate), is biologically relevant in these strains.</text>
</comment>
<dbReference type="FunCoup" id="A0A1Q6DS44">
    <property type="interactions" value="43"/>
</dbReference>
<feature type="binding site" evidence="6">
    <location>
        <begin position="366"/>
        <end position="369"/>
    </location>
    <ligand>
        <name>substrate</name>
    </ligand>
</feature>
<evidence type="ECO:0000256" key="4">
    <source>
        <dbReference type="ARBA" id="ARBA00023239"/>
    </source>
</evidence>
<keyword evidence="3 6" id="KW-0560">Oxidoreductase</keyword>
<dbReference type="SUPFAM" id="SSF54966">
    <property type="entry name" value="RuBisCO, large subunit, small (N-terminal) domain"/>
    <property type="match status" value="1"/>
</dbReference>
<dbReference type="EC" id="4.1.1.39" evidence="6"/>
<evidence type="ECO:0000256" key="6">
    <source>
        <dbReference type="HAMAP-Rule" id="MF_01133"/>
    </source>
</evidence>
<dbReference type="SFLD" id="SFLDS00014">
    <property type="entry name" value="RuBisCO"/>
    <property type="match status" value="1"/>
</dbReference>
<dbReference type="EMBL" id="MSDW01000002">
    <property type="protein sequence ID" value="OKY77189.1"/>
    <property type="molecule type" value="Genomic_DNA"/>
</dbReference>
<dbReference type="InParanoid" id="A0A1Q6DS44"/>
<evidence type="ECO:0000256" key="3">
    <source>
        <dbReference type="ARBA" id="ARBA00023002"/>
    </source>
</evidence>
<feature type="site" description="Transition state stabilizer" evidence="6">
    <location>
        <position position="314"/>
    </location>
</feature>
<comment type="similarity">
    <text evidence="6">Belongs to the RuBisCO large chain family. Type III subfamily.</text>
</comment>
<feature type="modified residue" description="N6-carboxylysine" evidence="6">
    <location>
        <position position="180"/>
    </location>
</feature>
<feature type="binding site" evidence="6">
    <location>
        <begin position="344"/>
        <end position="346"/>
    </location>
    <ligand>
        <name>substrate</name>
    </ligand>
</feature>
<feature type="binding site" evidence="6">
    <location>
        <position position="156"/>
    </location>
    <ligand>
        <name>substrate</name>
    </ligand>
</feature>
<dbReference type="InterPro" id="IPR017443">
    <property type="entry name" value="RuBisCO_lsu_fd_N"/>
</dbReference>
<dbReference type="InterPro" id="IPR000685">
    <property type="entry name" value="RuBisCO_lsu_C"/>
</dbReference>
<feature type="domain" description="Ribulose bisphosphate carboxylase large subunit ferrodoxin-like N-terminal" evidence="8">
    <location>
        <begin position="8"/>
        <end position="121"/>
    </location>
</feature>
<dbReference type="InterPro" id="IPR036422">
    <property type="entry name" value="RuBisCO_lsu_N_sf"/>
</dbReference>
<dbReference type="NCBIfam" id="TIGR03326">
    <property type="entry name" value="rubisco_III"/>
    <property type="match status" value="1"/>
</dbReference>
<reference evidence="9" key="1">
    <citation type="submission" date="2016-12" db="EMBL/GenBank/DDBJ databases">
        <title>Discovery of methanogenic haloarchaea.</title>
        <authorList>
            <person name="Sorokin D.Y."/>
            <person name="Makarova K.S."/>
            <person name="Abbas B."/>
            <person name="Ferrer M."/>
            <person name="Golyshin P.N."/>
        </authorList>
    </citation>
    <scope>NUCLEOTIDE SEQUENCE [LARGE SCALE GENOMIC DNA]</scope>
    <source>
        <strain evidence="9">HMET1</strain>
    </source>
</reference>
<evidence type="ECO:0000256" key="5">
    <source>
        <dbReference type="ARBA" id="ARBA00023300"/>
    </source>
</evidence>
<comment type="function">
    <text evidence="6">Catalyzes the addition of molecular CO(2) and H(2)O to ribulose 1,5-bisphosphate (RuBP), generating two molecules of 3-phosphoglycerate (3-PGA). Functions in an archaeal AMP degradation pathway, together with AMP phosphorylase and R15P isomerase.</text>
</comment>
<keyword evidence="10" id="KW-1185">Reference proteome</keyword>
<dbReference type="GO" id="GO:0015977">
    <property type="term" value="P:carbon fixation"/>
    <property type="evidence" value="ECO:0007669"/>
    <property type="project" value="UniProtKB-KW"/>
</dbReference>
<feature type="binding site" evidence="6">
    <location>
        <position position="183"/>
    </location>
    <ligand>
        <name>Mg(2+)</name>
        <dbReference type="ChEBI" id="CHEBI:18420"/>
    </ligand>
</feature>
<dbReference type="GO" id="GO:0006196">
    <property type="term" value="P:AMP catabolic process"/>
    <property type="evidence" value="ECO:0007669"/>
    <property type="project" value="UniProtKB-UniRule"/>
</dbReference>
<dbReference type="Gene3D" id="3.20.20.110">
    <property type="entry name" value="Ribulose bisphosphate carboxylase, large subunit, C-terminal domain"/>
    <property type="match status" value="1"/>
</dbReference>
<dbReference type="Proteomes" id="UP000185744">
    <property type="component" value="Unassembled WGS sequence"/>
</dbReference>
<dbReference type="SFLD" id="SFLDG00301">
    <property type="entry name" value="RuBisCO-like_proteins"/>
    <property type="match status" value="1"/>
</dbReference>
<feature type="domain" description="Ribulose bisphosphate carboxylase large subunit C-terminal" evidence="7">
    <location>
        <begin position="133"/>
        <end position="415"/>
    </location>
</feature>
<keyword evidence="2 6" id="KW-0460">Magnesium</keyword>
<feature type="binding site" evidence="6">
    <location>
        <position position="275"/>
    </location>
    <ligand>
        <name>substrate</name>
    </ligand>
</feature>
<feature type="binding site" description="via carbamate group" evidence="6">
    <location>
        <position position="180"/>
    </location>
    <ligand>
        <name>Mg(2+)</name>
        <dbReference type="ChEBI" id="CHEBI:18420"/>
    </ligand>
</feature>
<keyword evidence="5 6" id="KW-0120">Carbon dioxide fixation</keyword>
<dbReference type="PANTHER" id="PTHR42704">
    <property type="entry name" value="RIBULOSE BISPHOSPHATE CARBOXYLASE"/>
    <property type="match status" value="1"/>
</dbReference>
<dbReference type="SUPFAM" id="SSF51649">
    <property type="entry name" value="RuBisCo, C-terminal domain"/>
    <property type="match status" value="1"/>
</dbReference>
<evidence type="ECO:0000256" key="2">
    <source>
        <dbReference type="ARBA" id="ARBA00022842"/>
    </source>
</evidence>
<sequence length="421" mass="47027">MDSMNYLDYVDPGYRTKDHELTCTYYLEHSKDIDFRWAAGAIAAESSIGTWTSLSTMKENIKELAARVYRLDKENNTIKVAYPPEVFEAGNMPQILSSITGNIYGLEELRRLRLLDVSFPRDLTEKFLGPNLGINEIKNRVGAKDRPLVGTIVKPKLGLNSEDHSKVAKKSWKNGLDIVKDDENLTSMQFNEFDERVVKTLEKKHLVEEKTGEKKLYFPNVTAPVSEMKRRADLVIENGGKYVMIDILTAGFSSLQEIRDYLEKKDRDIGIHAHRAQHAAYTRLKDHGISMLSIAKFARLVGVDNLHSGTVIGKMEGQESEVKRIYSFLRSDWYDKKTTIPVASGGLHPGLVPKVVELLGRDIVIQAGGGVHGHPSGTEAGSKALRDAADAVMEGISLNEKSKKSSELKKALNKWGPKKSN</sequence>
<dbReference type="NCBIfam" id="NF003252">
    <property type="entry name" value="PRK04208.1"/>
    <property type="match status" value="1"/>
</dbReference>
<accession>A0A1Q6DS44</accession>
<gene>
    <name evidence="6" type="primary">rbcL</name>
    <name evidence="9" type="ORF">BTN85_1836</name>
</gene>
<evidence type="ECO:0000259" key="8">
    <source>
        <dbReference type="Pfam" id="PF02788"/>
    </source>
</evidence>
<dbReference type="HAMAP" id="MF_01133">
    <property type="entry name" value="RuBisCO_L_type3"/>
    <property type="match status" value="1"/>
</dbReference>
<feature type="active site" description="Proton acceptor" evidence="6">
    <location>
        <position position="274"/>
    </location>
</feature>
<comment type="subunit">
    <text evidence="6">Homodimer or homodecamer. In contrast to form I RuBisCO, the form III RuBisCO is composed solely of large subunits.</text>
</comment>
<keyword evidence="1 6" id="KW-0479">Metal-binding</keyword>